<evidence type="ECO:0000313" key="2">
    <source>
        <dbReference type="Proteomes" id="UP000031526"/>
    </source>
</evidence>
<dbReference type="STRING" id="40318.SNOD_19685"/>
<dbReference type="EMBL" id="CP009313">
    <property type="protein sequence ID" value="AJE42001.1"/>
    <property type="molecule type" value="Genomic_DNA"/>
</dbReference>
<proteinExistence type="predicted"/>
<protein>
    <submittedName>
        <fullName evidence="1">Uncharacterized protein</fullName>
    </submittedName>
</protein>
<dbReference type="HOGENOM" id="CLU_2636595_0_0_11"/>
<dbReference type="Proteomes" id="UP000031526">
    <property type="component" value="Chromosome"/>
</dbReference>
<accession>A0A0B5DNF5</accession>
<reference evidence="2" key="1">
    <citation type="submission" date="2014-09" db="EMBL/GenBank/DDBJ databases">
        <title>Sequence of the Streptomyces nodosus genome.</title>
        <authorList>
            <person name="Sweeney P."/>
            <person name="Stephens N."/>
            <person name="Murphy C."/>
            <person name="Caffrey P."/>
        </authorList>
    </citation>
    <scope>NUCLEOTIDE SEQUENCE [LARGE SCALE GENOMIC DNA]</scope>
    <source>
        <strain evidence="2">ATCC 14899</strain>
    </source>
</reference>
<evidence type="ECO:0000313" key="1">
    <source>
        <dbReference type="EMBL" id="AJE42001.1"/>
    </source>
</evidence>
<name>A0A0B5DNF5_9ACTN</name>
<gene>
    <name evidence="1" type="ORF">SNOD_19685</name>
</gene>
<dbReference type="AlphaFoldDB" id="A0A0B5DNF5"/>
<sequence length="77" mass="8072">MGVQPGQHSLQQAQVMKTVVMAVDESLEKTSGHIDAALRVPFAESLADYAADTASTIGLGDRDYVRNGSPSKPGLEG</sequence>
<reference evidence="1 2" key="2">
    <citation type="journal article" date="2016" name="Appl. Microbiol. Biotechnol.">
        <title>Exploiting the genome sequence of Streptomyces nodosus for enhanced antibiotic production.</title>
        <authorList>
            <person name="Sweeney P."/>
            <person name="Murphy C.D."/>
            <person name="Caffrey P."/>
        </authorList>
    </citation>
    <scope>NUCLEOTIDE SEQUENCE [LARGE SCALE GENOMIC DNA]</scope>
    <source>
        <strain evidence="1 2">ATCC 14899</strain>
    </source>
</reference>
<keyword evidence="2" id="KW-1185">Reference proteome</keyword>
<organism evidence="1 2">
    <name type="scientific">Streptomyces nodosus</name>
    <dbReference type="NCBI Taxonomy" id="40318"/>
    <lineage>
        <taxon>Bacteria</taxon>
        <taxon>Bacillati</taxon>
        <taxon>Actinomycetota</taxon>
        <taxon>Actinomycetes</taxon>
        <taxon>Kitasatosporales</taxon>
        <taxon>Streptomycetaceae</taxon>
        <taxon>Streptomyces</taxon>
    </lineage>
</organism>